<reference evidence="3 4" key="1">
    <citation type="submission" date="2019-03" db="EMBL/GenBank/DDBJ databases">
        <title>San Antonio Military Medical Center submission to MRSN (WRAIR), pending publication.</title>
        <authorList>
            <person name="Blyth D.M."/>
            <person name="Mccarthy S.L."/>
            <person name="Schall S.E."/>
            <person name="Stam J.A."/>
            <person name="Ong A.C."/>
            <person name="Mcgann P.T."/>
        </authorList>
    </citation>
    <scope>NUCLEOTIDE SEQUENCE [LARGE SCALE GENOMIC DNA]</scope>
    <source>
        <strain evidence="3 4">MRSN571793</strain>
    </source>
</reference>
<accession>A0A4Y8LES4</accession>
<dbReference type="Gene3D" id="3.30.110.40">
    <property type="entry name" value="TusA-like domain"/>
    <property type="match status" value="1"/>
</dbReference>
<dbReference type="RefSeq" id="WP_134435399.1">
    <property type="nucleotide sequence ID" value="NZ_SOML01000001.1"/>
</dbReference>
<evidence type="ECO:0000313" key="4">
    <source>
        <dbReference type="Proteomes" id="UP000297861"/>
    </source>
</evidence>
<dbReference type="CDD" id="cd00291">
    <property type="entry name" value="SirA_YedF_YeeD"/>
    <property type="match status" value="1"/>
</dbReference>
<protein>
    <submittedName>
        <fullName evidence="3">Sulfurtransferase TusA family protein</fullName>
    </submittedName>
</protein>
<sequence>MATYQLDITKEHCPMTFVKTKIELAKLKQGDILEVFLVEGEPLENVPRTTTEQGYTVIGIEHVKENIHKVTIQK</sequence>
<dbReference type="PANTHER" id="PTHR33279:SF19">
    <property type="entry name" value="SSL1707 PROTEIN"/>
    <property type="match status" value="1"/>
</dbReference>
<dbReference type="EMBL" id="SOML01000001">
    <property type="protein sequence ID" value="TFD99006.1"/>
    <property type="molecule type" value="Genomic_DNA"/>
</dbReference>
<dbReference type="InterPro" id="IPR036868">
    <property type="entry name" value="TusA-like_sf"/>
</dbReference>
<dbReference type="AlphaFoldDB" id="A0A4Y8LES4"/>
<dbReference type="Pfam" id="PF01206">
    <property type="entry name" value="TusA"/>
    <property type="match status" value="1"/>
</dbReference>
<dbReference type="GO" id="GO:0016740">
    <property type="term" value="F:transferase activity"/>
    <property type="evidence" value="ECO:0007669"/>
    <property type="project" value="UniProtKB-KW"/>
</dbReference>
<keyword evidence="4" id="KW-1185">Reference proteome</keyword>
<evidence type="ECO:0000259" key="2">
    <source>
        <dbReference type="Pfam" id="PF01206"/>
    </source>
</evidence>
<feature type="domain" description="UPF0033" evidence="2">
    <location>
        <begin position="5"/>
        <end position="74"/>
    </location>
</feature>
<dbReference type="STRING" id="1121485.GCA_000426485_00209"/>
<dbReference type="OrthoDB" id="9803707at2"/>
<proteinExistence type="inferred from homology"/>
<organism evidence="3 4">
    <name type="scientific">Dysgonomonas capnocytophagoides</name>
    <dbReference type="NCBI Taxonomy" id="45254"/>
    <lineage>
        <taxon>Bacteria</taxon>
        <taxon>Pseudomonadati</taxon>
        <taxon>Bacteroidota</taxon>
        <taxon>Bacteroidia</taxon>
        <taxon>Bacteroidales</taxon>
        <taxon>Dysgonomonadaceae</taxon>
        <taxon>Dysgonomonas</taxon>
    </lineage>
</organism>
<dbReference type="Proteomes" id="UP000297861">
    <property type="component" value="Unassembled WGS sequence"/>
</dbReference>
<comment type="caution">
    <text evidence="3">The sequence shown here is derived from an EMBL/GenBank/DDBJ whole genome shotgun (WGS) entry which is preliminary data.</text>
</comment>
<comment type="similarity">
    <text evidence="1">Belongs to the sulfur carrier protein TusA family.</text>
</comment>
<evidence type="ECO:0000313" key="3">
    <source>
        <dbReference type="EMBL" id="TFD99006.1"/>
    </source>
</evidence>
<dbReference type="PANTHER" id="PTHR33279">
    <property type="entry name" value="SULFUR CARRIER PROTEIN YEDF-RELATED"/>
    <property type="match status" value="1"/>
</dbReference>
<evidence type="ECO:0000256" key="1">
    <source>
        <dbReference type="ARBA" id="ARBA00008984"/>
    </source>
</evidence>
<dbReference type="SUPFAM" id="SSF64307">
    <property type="entry name" value="SirA-like"/>
    <property type="match status" value="1"/>
</dbReference>
<gene>
    <name evidence="3" type="ORF">E2605_02655</name>
</gene>
<dbReference type="InterPro" id="IPR001455">
    <property type="entry name" value="TusA-like"/>
</dbReference>
<name>A0A4Y8LES4_9BACT</name>
<keyword evidence="3" id="KW-0808">Transferase</keyword>